<dbReference type="RefSeq" id="WP_079412724.1">
    <property type="nucleotide sequence ID" value="NZ_MBTG01000012.1"/>
</dbReference>
<dbReference type="STRING" id="1469647.BC351_02850"/>
<reference evidence="2" key="1">
    <citation type="submission" date="2016-07" db="EMBL/GenBank/DDBJ databases">
        <authorList>
            <person name="Florea S."/>
            <person name="Webb J.S."/>
            <person name="Jaromczyk J."/>
            <person name="Schardl C.L."/>
        </authorList>
    </citation>
    <scope>NUCLEOTIDE SEQUENCE [LARGE SCALE GENOMIC DNA]</scope>
    <source>
        <strain evidence="2">CY1</strain>
    </source>
</reference>
<dbReference type="AlphaFoldDB" id="A0A1V4HJP3"/>
<dbReference type="EMBL" id="MBTG01000012">
    <property type="protein sequence ID" value="OPH57482.1"/>
    <property type="molecule type" value="Genomic_DNA"/>
</dbReference>
<dbReference type="OrthoDB" id="1707905at2"/>
<gene>
    <name evidence="1" type="ORF">BC351_02850</name>
</gene>
<proteinExistence type="predicted"/>
<name>A0A1V4HJP3_9BACL</name>
<sequence>MTLCNCERCGQLFITKFEKRCKACSQLQLNESHKVKDFVRNHPHATLIEVYHQTGVSLKTIKELMRA</sequence>
<keyword evidence="2" id="KW-1185">Reference proteome</keyword>
<accession>A0A1V4HJP3</accession>
<evidence type="ECO:0000313" key="2">
    <source>
        <dbReference type="Proteomes" id="UP000190626"/>
    </source>
</evidence>
<dbReference type="Proteomes" id="UP000190626">
    <property type="component" value="Unassembled WGS sequence"/>
</dbReference>
<evidence type="ECO:0000313" key="1">
    <source>
        <dbReference type="EMBL" id="OPH57482.1"/>
    </source>
</evidence>
<comment type="caution">
    <text evidence="1">The sequence shown here is derived from an EMBL/GenBank/DDBJ whole genome shotgun (WGS) entry which is preliminary data.</text>
</comment>
<evidence type="ECO:0008006" key="3">
    <source>
        <dbReference type="Google" id="ProtNLM"/>
    </source>
</evidence>
<organism evidence="1 2">
    <name type="scientific">Paenibacillus ferrarius</name>
    <dbReference type="NCBI Taxonomy" id="1469647"/>
    <lineage>
        <taxon>Bacteria</taxon>
        <taxon>Bacillati</taxon>
        <taxon>Bacillota</taxon>
        <taxon>Bacilli</taxon>
        <taxon>Bacillales</taxon>
        <taxon>Paenibacillaceae</taxon>
        <taxon>Paenibacillus</taxon>
    </lineage>
</organism>
<protein>
    <recommendedName>
        <fullName evidence="3">Flagellar protein</fullName>
    </recommendedName>
</protein>